<dbReference type="PROSITE" id="PS50921">
    <property type="entry name" value="ANTAR"/>
    <property type="match status" value="1"/>
</dbReference>
<dbReference type="RefSeq" id="WP_241050716.1">
    <property type="nucleotide sequence ID" value="NZ_JAKZBV010000001.1"/>
</dbReference>
<dbReference type="InterPro" id="IPR005561">
    <property type="entry name" value="ANTAR"/>
</dbReference>
<protein>
    <submittedName>
        <fullName evidence="2">ANTAR domain-containing protein</fullName>
    </submittedName>
</protein>
<dbReference type="SMART" id="SM01012">
    <property type="entry name" value="ANTAR"/>
    <property type="match status" value="1"/>
</dbReference>
<dbReference type="Gene3D" id="1.10.10.10">
    <property type="entry name" value="Winged helix-like DNA-binding domain superfamily/Winged helix DNA-binding domain"/>
    <property type="match status" value="1"/>
</dbReference>
<evidence type="ECO:0000313" key="2">
    <source>
        <dbReference type="EMBL" id="MCH6468752.1"/>
    </source>
</evidence>
<feature type="domain" description="ANTAR" evidence="1">
    <location>
        <begin position="165"/>
        <end position="226"/>
    </location>
</feature>
<name>A0ABS9TWV5_9MICC</name>
<dbReference type="InterPro" id="IPR036388">
    <property type="entry name" value="WH-like_DNA-bd_sf"/>
</dbReference>
<dbReference type="EMBL" id="JAKZBV010000001">
    <property type="protein sequence ID" value="MCH6468752.1"/>
    <property type="molecule type" value="Genomic_DNA"/>
</dbReference>
<proteinExistence type="predicted"/>
<evidence type="ECO:0000259" key="1">
    <source>
        <dbReference type="PROSITE" id="PS50921"/>
    </source>
</evidence>
<gene>
    <name evidence="2" type="ORF">L0M17_01910</name>
</gene>
<comment type="caution">
    <text evidence="2">The sequence shown here is derived from an EMBL/GenBank/DDBJ whole genome shotgun (WGS) entry which is preliminary data.</text>
</comment>
<accession>A0ABS9TWV5</accession>
<sequence length="240" mass="26268">MIMEESPSSGPLGNELKNVLVTHDDLQEVMDELAASTARWLSKHAPDLQCGIVVERPKHKTVVSGSTAEAARLLTYWVESRNEALYSALADGRTVVERAESGRMPWPGFVRPLSLIVMPVDADHAGRGAMVLMGRLSRGPSRRLIGLAGGARNQLNWSLHLAARYQEQRELAANRAKAMENRTVIDIAIGIIMGQNGCTSEEAFEVLRRASNARNEKLQDIARELARKVGGGDVTTKFEA</sequence>
<reference evidence="2 3" key="1">
    <citation type="submission" date="2022-03" db="EMBL/GenBank/DDBJ databases">
        <title>Sinomonas sp. isolated from a soil.</title>
        <authorList>
            <person name="Han J."/>
            <person name="Kim D.-U."/>
        </authorList>
    </citation>
    <scope>NUCLEOTIDE SEQUENCE [LARGE SCALE GENOMIC DNA]</scope>
    <source>
        <strain evidence="2 3">5-5</strain>
    </source>
</reference>
<dbReference type="InterPro" id="IPR011006">
    <property type="entry name" value="CheY-like_superfamily"/>
</dbReference>
<dbReference type="Pfam" id="PF03861">
    <property type="entry name" value="ANTAR"/>
    <property type="match status" value="1"/>
</dbReference>
<keyword evidence="3" id="KW-1185">Reference proteome</keyword>
<organism evidence="2 3">
    <name type="scientific">Sinomonas terrae</name>
    <dbReference type="NCBI Taxonomy" id="2908838"/>
    <lineage>
        <taxon>Bacteria</taxon>
        <taxon>Bacillati</taxon>
        <taxon>Actinomycetota</taxon>
        <taxon>Actinomycetes</taxon>
        <taxon>Micrococcales</taxon>
        <taxon>Micrococcaceae</taxon>
        <taxon>Sinomonas</taxon>
    </lineage>
</organism>
<dbReference type="Proteomes" id="UP001202922">
    <property type="component" value="Unassembled WGS sequence"/>
</dbReference>
<dbReference type="SUPFAM" id="SSF52172">
    <property type="entry name" value="CheY-like"/>
    <property type="match status" value="1"/>
</dbReference>
<evidence type="ECO:0000313" key="3">
    <source>
        <dbReference type="Proteomes" id="UP001202922"/>
    </source>
</evidence>